<dbReference type="Gene3D" id="3.40.710.10">
    <property type="entry name" value="DD-peptidase/beta-lactamase superfamily"/>
    <property type="match status" value="1"/>
</dbReference>
<dbReference type="EMBL" id="JACDUR010000006">
    <property type="protein sequence ID" value="MBA2894316.1"/>
    <property type="molecule type" value="Genomic_DNA"/>
</dbReference>
<dbReference type="InterPro" id="IPR001466">
    <property type="entry name" value="Beta-lactam-related"/>
</dbReference>
<evidence type="ECO:0000313" key="3">
    <source>
        <dbReference type="Proteomes" id="UP000530928"/>
    </source>
</evidence>
<sequence length="367" mass="39221">MSDVQKLVQETIDRLVESGDEQGLQVSVYRHGEQIADAVAGLADPAAGRTVTPETPFYCFSVVKAATSTIVHMLVERGLFGYDTPIAELWPEFGAHGKERVTVRHVLDHTAGVPGVPQDTTLADLCDWDKMCAAVADSRPWWEPGTKIGYHAITFGYILGEVVRLATGKRLSQVLREEVAEPLGVADELYFGMPASEHHRLARLEDLPGTTEQMTMLPPDLPMFRAAPAALFPTAEWDRRADILSADIPAGGKATARAAARLYAALLGEVDGVRLLSPEALRLASETSATGVDEVFGFPTTWGLGFSVGLPGFPSPNLFGVGGVGGSYACGDTGSGVAFAITKNRLRPDFDSAGAVLRVVLETTQRS</sequence>
<keyword evidence="3" id="KW-1185">Reference proteome</keyword>
<dbReference type="AlphaFoldDB" id="A0A7W0CND4"/>
<dbReference type="Proteomes" id="UP000530928">
    <property type="component" value="Unassembled WGS sequence"/>
</dbReference>
<proteinExistence type="predicted"/>
<dbReference type="InterPro" id="IPR012338">
    <property type="entry name" value="Beta-lactam/transpept-like"/>
</dbReference>
<reference evidence="2 3" key="1">
    <citation type="submission" date="2020-07" db="EMBL/GenBank/DDBJ databases">
        <title>Genomic Encyclopedia of Type Strains, Phase IV (KMG-IV): sequencing the most valuable type-strain genomes for metagenomic binning, comparative biology and taxonomic classification.</title>
        <authorList>
            <person name="Goeker M."/>
        </authorList>
    </citation>
    <scope>NUCLEOTIDE SEQUENCE [LARGE SCALE GENOMIC DNA]</scope>
    <source>
        <strain evidence="2 3">DSM 45533</strain>
    </source>
</reference>
<accession>A0A7W0CND4</accession>
<feature type="domain" description="Beta-lactamase-related" evidence="1">
    <location>
        <begin position="9"/>
        <end position="352"/>
    </location>
</feature>
<evidence type="ECO:0000259" key="1">
    <source>
        <dbReference type="Pfam" id="PF00144"/>
    </source>
</evidence>
<dbReference type="SUPFAM" id="SSF56601">
    <property type="entry name" value="beta-lactamase/transpeptidase-like"/>
    <property type="match status" value="1"/>
</dbReference>
<comment type="caution">
    <text evidence="2">The sequence shown here is derived from an EMBL/GenBank/DDBJ whole genome shotgun (WGS) entry which is preliminary data.</text>
</comment>
<protein>
    <submittedName>
        <fullName evidence="2">CubicO group peptidase (Beta-lactamase class C family)</fullName>
    </submittedName>
</protein>
<name>A0A7W0CND4_9ACTN</name>
<organism evidence="2 3">
    <name type="scientific">Nonomuraea soli</name>
    <dbReference type="NCBI Taxonomy" id="1032476"/>
    <lineage>
        <taxon>Bacteria</taxon>
        <taxon>Bacillati</taxon>
        <taxon>Actinomycetota</taxon>
        <taxon>Actinomycetes</taxon>
        <taxon>Streptosporangiales</taxon>
        <taxon>Streptosporangiaceae</taxon>
        <taxon>Nonomuraea</taxon>
    </lineage>
</organism>
<dbReference type="PANTHER" id="PTHR43319:SF3">
    <property type="entry name" value="BETA-LACTAMASE-RELATED DOMAIN-CONTAINING PROTEIN"/>
    <property type="match status" value="1"/>
</dbReference>
<dbReference type="Pfam" id="PF00144">
    <property type="entry name" value="Beta-lactamase"/>
    <property type="match status" value="1"/>
</dbReference>
<evidence type="ECO:0000313" key="2">
    <source>
        <dbReference type="EMBL" id="MBA2894316.1"/>
    </source>
</evidence>
<dbReference type="InterPro" id="IPR052907">
    <property type="entry name" value="Beta-lactamase/esterase"/>
</dbReference>
<dbReference type="RefSeq" id="WP_181613109.1">
    <property type="nucleotide sequence ID" value="NZ_BAABAM010000004.1"/>
</dbReference>
<gene>
    <name evidence="2" type="ORF">HNR30_005688</name>
</gene>
<dbReference type="PANTHER" id="PTHR43319">
    <property type="entry name" value="BETA-LACTAMASE-RELATED"/>
    <property type="match status" value="1"/>
</dbReference>